<evidence type="ECO:0000256" key="5">
    <source>
        <dbReference type="ARBA" id="ARBA00022777"/>
    </source>
</evidence>
<dbReference type="GO" id="GO:0004674">
    <property type="term" value="F:protein serine/threonine kinase activity"/>
    <property type="evidence" value="ECO:0007669"/>
    <property type="project" value="UniProtKB-KW"/>
</dbReference>
<gene>
    <name evidence="10" type="primary">YCK2</name>
    <name evidence="10" type="ORF">EIP91_007457</name>
</gene>
<dbReference type="InterPro" id="IPR050235">
    <property type="entry name" value="CK1_Ser-Thr_kinase"/>
</dbReference>
<dbReference type="InterPro" id="IPR017441">
    <property type="entry name" value="Protein_kinase_ATP_BS"/>
</dbReference>
<evidence type="ECO:0000256" key="1">
    <source>
        <dbReference type="ARBA" id="ARBA00012513"/>
    </source>
</evidence>
<dbReference type="InterPro" id="IPR011009">
    <property type="entry name" value="Kinase-like_dom_sf"/>
</dbReference>
<dbReference type="OrthoDB" id="3203292at2759"/>
<proteinExistence type="predicted"/>
<reference evidence="10 11" key="1">
    <citation type="submission" date="2018-11" db="EMBL/GenBank/DDBJ databases">
        <title>Genome assembly of Steccherinum ochraceum LE-BIN_3174, the white-rot fungus of the Steccherinaceae family (The Residual Polyporoid clade, Polyporales, Basidiomycota).</title>
        <authorList>
            <person name="Fedorova T.V."/>
            <person name="Glazunova O.A."/>
            <person name="Landesman E.O."/>
            <person name="Moiseenko K.V."/>
            <person name="Psurtseva N.V."/>
            <person name="Savinova O.S."/>
            <person name="Shakhova N.V."/>
            <person name="Tyazhelova T.V."/>
            <person name="Vasina D.V."/>
        </authorList>
    </citation>
    <scope>NUCLEOTIDE SEQUENCE [LARGE SCALE GENOMIC DNA]</scope>
    <source>
        <strain evidence="10 11">LE-BIN_3174</strain>
    </source>
</reference>
<organism evidence="10 11">
    <name type="scientific">Steccherinum ochraceum</name>
    <dbReference type="NCBI Taxonomy" id="92696"/>
    <lineage>
        <taxon>Eukaryota</taxon>
        <taxon>Fungi</taxon>
        <taxon>Dikarya</taxon>
        <taxon>Basidiomycota</taxon>
        <taxon>Agaricomycotina</taxon>
        <taxon>Agaricomycetes</taxon>
        <taxon>Polyporales</taxon>
        <taxon>Steccherinaceae</taxon>
        <taxon>Steccherinum</taxon>
    </lineage>
</organism>
<dbReference type="PROSITE" id="PS50011">
    <property type="entry name" value="PROTEIN_KINASE_DOM"/>
    <property type="match status" value="1"/>
</dbReference>
<dbReference type="Gene3D" id="3.30.200.20">
    <property type="entry name" value="Phosphorylase Kinase, domain 1"/>
    <property type="match status" value="1"/>
</dbReference>
<dbReference type="STRING" id="92696.A0A4R0R498"/>
<dbReference type="PROSITE" id="PS00107">
    <property type="entry name" value="PROTEIN_KINASE_ATP"/>
    <property type="match status" value="1"/>
</dbReference>
<evidence type="ECO:0000256" key="6">
    <source>
        <dbReference type="ARBA" id="ARBA00022840"/>
    </source>
</evidence>
<keyword evidence="4 7" id="KW-0547">Nucleotide-binding</keyword>
<dbReference type="EC" id="2.7.11.1" evidence="1"/>
<evidence type="ECO:0000313" key="10">
    <source>
        <dbReference type="EMBL" id="TCD62120.1"/>
    </source>
</evidence>
<dbReference type="SUPFAM" id="SSF56112">
    <property type="entry name" value="Protein kinase-like (PK-like)"/>
    <property type="match status" value="1"/>
</dbReference>
<dbReference type="PANTHER" id="PTHR11909">
    <property type="entry name" value="CASEIN KINASE-RELATED"/>
    <property type="match status" value="1"/>
</dbReference>
<dbReference type="GO" id="GO:0005524">
    <property type="term" value="F:ATP binding"/>
    <property type="evidence" value="ECO:0007669"/>
    <property type="project" value="UniProtKB-UniRule"/>
</dbReference>
<evidence type="ECO:0000256" key="2">
    <source>
        <dbReference type="ARBA" id="ARBA00022527"/>
    </source>
</evidence>
<dbReference type="EMBL" id="RWJN01000400">
    <property type="protein sequence ID" value="TCD62120.1"/>
    <property type="molecule type" value="Genomic_DNA"/>
</dbReference>
<dbReference type="FunFam" id="3.30.200.20:FF:000538">
    <property type="entry name" value="Putative Casein kinase I"/>
    <property type="match status" value="1"/>
</dbReference>
<feature type="domain" description="Protein kinase" evidence="9">
    <location>
        <begin position="29"/>
        <end position="182"/>
    </location>
</feature>
<keyword evidence="6 7" id="KW-0067">ATP-binding</keyword>
<keyword evidence="2" id="KW-0723">Serine/threonine-protein kinase</keyword>
<comment type="caution">
    <text evidence="10">The sequence shown here is derived from an EMBL/GenBank/DDBJ whole genome shotgun (WGS) entry which is preliminary data.</text>
</comment>
<evidence type="ECO:0000259" key="9">
    <source>
        <dbReference type="PROSITE" id="PS50011"/>
    </source>
</evidence>
<name>A0A4R0R498_9APHY</name>
<evidence type="ECO:0000256" key="7">
    <source>
        <dbReference type="PROSITE-ProRule" id="PRU10141"/>
    </source>
</evidence>
<keyword evidence="11" id="KW-1185">Reference proteome</keyword>
<accession>A0A4R0R498</accession>
<sequence length="182" mass="19817">MATPHVIASSSGHTSSQSATSNGIVGTHFRVGKKIGEGSFGVVFEGTNILNSQPVAIKFEPRKSEAPQLRDEYRSYRTLNGTPGVPQVHYFGQEGLHNVLVIDLLGPNLEDLFDMCGRKFTIKTVCMAAKQMWRGSDSCTREPYSSSVTPTSCCVISLCNALKTSEDPVVFRQTATLAYSKH</sequence>
<keyword evidence="3" id="KW-0808">Transferase</keyword>
<dbReference type="Proteomes" id="UP000292702">
    <property type="component" value="Unassembled WGS sequence"/>
</dbReference>
<feature type="compositionally biased region" description="Low complexity" evidence="8">
    <location>
        <begin position="8"/>
        <end position="21"/>
    </location>
</feature>
<evidence type="ECO:0000256" key="4">
    <source>
        <dbReference type="ARBA" id="ARBA00022741"/>
    </source>
</evidence>
<dbReference type="InterPro" id="IPR000719">
    <property type="entry name" value="Prot_kinase_dom"/>
</dbReference>
<keyword evidence="5 10" id="KW-0418">Kinase</keyword>
<evidence type="ECO:0000256" key="3">
    <source>
        <dbReference type="ARBA" id="ARBA00022679"/>
    </source>
</evidence>
<evidence type="ECO:0000256" key="8">
    <source>
        <dbReference type="SAM" id="MobiDB-lite"/>
    </source>
</evidence>
<dbReference type="AlphaFoldDB" id="A0A4R0R498"/>
<evidence type="ECO:0000313" key="11">
    <source>
        <dbReference type="Proteomes" id="UP000292702"/>
    </source>
</evidence>
<feature type="region of interest" description="Disordered" evidence="8">
    <location>
        <begin position="1"/>
        <end position="22"/>
    </location>
</feature>
<feature type="binding site" evidence="7">
    <location>
        <position position="58"/>
    </location>
    <ligand>
        <name>ATP</name>
        <dbReference type="ChEBI" id="CHEBI:30616"/>
    </ligand>
</feature>
<protein>
    <recommendedName>
        <fullName evidence="1">non-specific serine/threonine protein kinase</fullName>
        <ecNumber evidence="1">2.7.11.1</ecNumber>
    </recommendedName>
</protein>